<sequence>MVSRPRFSILMPTHSRVDVIGLAIQSVLDQTVEDFELLVVGDGCAPGTAEIVEAFHDTRIRFFDLPKAPSFGYANRNIALREARGDLIGFAADDDLLFPDHFEVLADGLKNGAAIAYSQALWISTDGVAAPFLTNLELADELRFFMENGNTIPASCFLYRAGCLPSRDVWPEDIASAADWRLWQRIIRENPHNPPSYCRVPTVLHFSATWKNSRHSAVPQLATLLDIADSAAWWPSTLRVSVPKASNEQYEYSRLMHMDRTTWSEQTRRAVSDLVARLAWEDVQATQPTRAKVEAENIALQLEIAALHQSTSWRVTAPFRKIATSLRRKNPQN</sequence>
<dbReference type="CDD" id="cd00761">
    <property type="entry name" value="Glyco_tranf_GTA_type"/>
    <property type="match status" value="1"/>
</dbReference>
<protein>
    <submittedName>
        <fullName evidence="2">Glycosyltransferase family A protein</fullName>
        <ecNumber evidence="2">2.4.-.-</ecNumber>
    </submittedName>
</protein>
<evidence type="ECO:0000313" key="2">
    <source>
        <dbReference type="EMBL" id="MET2827224.1"/>
    </source>
</evidence>
<dbReference type="Gene3D" id="3.90.550.10">
    <property type="entry name" value="Spore Coat Polysaccharide Biosynthesis Protein SpsA, Chain A"/>
    <property type="match status" value="1"/>
</dbReference>
<dbReference type="InterPro" id="IPR050834">
    <property type="entry name" value="Glycosyltransf_2"/>
</dbReference>
<dbReference type="PANTHER" id="PTHR43685">
    <property type="entry name" value="GLYCOSYLTRANSFERASE"/>
    <property type="match status" value="1"/>
</dbReference>
<evidence type="ECO:0000259" key="1">
    <source>
        <dbReference type="Pfam" id="PF00535"/>
    </source>
</evidence>
<dbReference type="Proteomes" id="UP001548832">
    <property type="component" value="Unassembled WGS sequence"/>
</dbReference>
<dbReference type="Pfam" id="PF00535">
    <property type="entry name" value="Glycos_transf_2"/>
    <property type="match status" value="1"/>
</dbReference>
<dbReference type="SUPFAM" id="SSF53448">
    <property type="entry name" value="Nucleotide-diphospho-sugar transferases"/>
    <property type="match status" value="1"/>
</dbReference>
<organism evidence="2 3">
    <name type="scientific">Mesorhizobium shangrilense</name>
    <dbReference type="NCBI Taxonomy" id="460060"/>
    <lineage>
        <taxon>Bacteria</taxon>
        <taxon>Pseudomonadati</taxon>
        <taxon>Pseudomonadota</taxon>
        <taxon>Alphaproteobacteria</taxon>
        <taxon>Hyphomicrobiales</taxon>
        <taxon>Phyllobacteriaceae</taxon>
        <taxon>Mesorhizobium</taxon>
    </lineage>
</organism>
<accession>A0ABV2DBI6</accession>
<dbReference type="PANTHER" id="PTHR43685:SF2">
    <property type="entry name" value="GLYCOSYLTRANSFERASE 2-LIKE DOMAIN-CONTAINING PROTEIN"/>
    <property type="match status" value="1"/>
</dbReference>
<dbReference type="InterPro" id="IPR029044">
    <property type="entry name" value="Nucleotide-diphossugar_trans"/>
</dbReference>
<reference evidence="2 3" key="1">
    <citation type="submission" date="2024-06" db="EMBL/GenBank/DDBJ databases">
        <authorList>
            <person name="Kim D.-U."/>
        </authorList>
    </citation>
    <scope>NUCLEOTIDE SEQUENCE [LARGE SCALE GENOMIC DNA]</scope>
    <source>
        <strain evidence="2 3">KACC15460</strain>
    </source>
</reference>
<dbReference type="GO" id="GO:0016757">
    <property type="term" value="F:glycosyltransferase activity"/>
    <property type="evidence" value="ECO:0007669"/>
    <property type="project" value="UniProtKB-KW"/>
</dbReference>
<gene>
    <name evidence="2" type="ORF">ABVQ20_09580</name>
</gene>
<keyword evidence="2" id="KW-0808">Transferase</keyword>
<keyword evidence="2" id="KW-0328">Glycosyltransferase</keyword>
<dbReference type="InterPro" id="IPR001173">
    <property type="entry name" value="Glyco_trans_2-like"/>
</dbReference>
<evidence type="ECO:0000313" key="3">
    <source>
        <dbReference type="Proteomes" id="UP001548832"/>
    </source>
</evidence>
<name>A0ABV2DBI6_9HYPH</name>
<dbReference type="EMBL" id="JBEWSZ010000001">
    <property type="protein sequence ID" value="MET2827224.1"/>
    <property type="molecule type" value="Genomic_DNA"/>
</dbReference>
<comment type="caution">
    <text evidence="2">The sequence shown here is derived from an EMBL/GenBank/DDBJ whole genome shotgun (WGS) entry which is preliminary data.</text>
</comment>
<proteinExistence type="predicted"/>
<dbReference type="RefSeq" id="WP_354459259.1">
    <property type="nucleotide sequence ID" value="NZ_JBEWSZ010000001.1"/>
</dbReference>
<feature type="domain" description="Glycosyltransferase 2-like" evidence="1">
    <location>
        <begin position="8"/>
        <end position="142"/>
    </location>
</feature>
<dbReference type="EC" id="2.4.-.-" evidence="2"/>
<keyword evidence="3" id="KW-1185">Reference proteome</keyword>